<dbReference type="Proteomes" id="UP000447434">
    <property type="component" value="Chromosome 6"/>
</dbReference>
<dbReference type="EMBL" id="WOCE01000006">
    <property type="protein sequence ID" value="KAE9612404.1"/>
    <property type="molecule type" value="Genomic_DNA"/>
</dbReference>
<name>A0A6A4QGN4_LUPAL</name>
<keyword evidence="2" id="KW-1185">Reference proteome</keyword>
<accession>A0A6A4QGN4</accession>
<comment type="caution">
    <text evidence="1">The sequence shown here is derived from an EMBL/GenBank/DDBJ whole genome shotgun (WGS) entry which is preliminary data.</text>
</comment>
<reference evidence="2" key="1">
    <citation type="journal article" date="2020" name="Nat. Commun.">
        <title>Genome sequence of the cluster root forming white lupin.</title>
        <authorList>
            <person name="Hufnagel B."/>
            <person name="Marques A."/>
            <person name="Soriano A."/>
            <person name="Marques L."/>
            <person name="Divol F."/>
            <person name="Doumas P."/>
            <person name="Sallet E."/>
            <person name="Mancinotti D."/>
            <person name="Carrere S."/>
            <person name="Marande W."/>
            <person name="Arribat S."/>
            <person name="Keller J."/>
            <person name="Huneau C."/>
            <person name="Blein T."/>
            <person name="Aime D."/>
            <person name="Laguerre M."/>
            <person name="Taylor J."/>
            <person name="Schubert V."/>
            <person name="Nelson M."/>
            <person name="Geu-Flores F."/>
            <person name="Crespi M."/>
            <person name="Gallardo-Guerrero K."/>
            <person name="Delaux P.-M."/>
            <person name="Salse J."/>
            <person name="Berges H."/>
            <person name="Guyot R."/>
            <person name="Gouzy J."/>
            <person name="Peret B."/>
        </authorList>
    </citation>
    <scope>NUCLEOTIDE SEQUENCE [LARGE SCALE GENOMIC DNA]</scope>
    <source>
        <strain evidence="2">cv. Amiga</strain>
    </source>
</reference>
<proteinExistence type="predicted"/>
<protein>
    <submittedName>
        <fullName evidence="1">Uncharacterized protein</fullName>
    </submittedName>
</protein>
<evidence type="ECO:0000313" key="1">
    <source>
        <dbReference type="EMBL" id="KAE9612404.1"/>
    </source>
</evidence>
<sequence>MVDTSEEGNAYGGVIHTPPWHHFQSPFLRFKGIMLHQQTKIDRQGIMHQRLHQNTKGSKVRHTYQMRQGVHQTLNSSVRMLAIHQHSRSRLNTSALELDMKGRLGSCDTRVIYFVIHV</sequence>
<dbReference type="AlphaFoldDB" id="A0A6A4QGN4"/>
<organism evidence="1 2">
    <name type="scientific">Lupinus albus</name>
    <name type="common">White lupine</name>
    <name type="synonym">Lupinus termis</name>
    <dbReference type="NCBI Taxonomy" id="3870"/>
    <lineage>
        <taxon>Eukaryota</taxon>
        <taxon>Viridiplantae</taxon>
        <taxon>Streptophyta</taxon>
        <taxon>Embryophyta</taxon>
        <taxon>Tracheophyta</taxon>
        <taxon>Spermatophyta</taxon>
        <taxon>Magnoliopsida</taxon>
        <taxon>eudicotyledons</taxon>
        <taxon>Gunneridae</taxon>
        <taxon>Pentapetalae</taxon>
        <taxon>rosids</taxon>
        <taxon>fabids</taxon>
        <taxon>Fabales</taxon>
        <taxon>Fabaceae</taxon>
        <taxon>Papilionoideae</taxon>
        <taxon>50 kb inversion clade</taxon>
        <taxon>genistoids sensu lato</taxon>
        <taxon>core genistoids</taxon>
        <taxon>Genisteae</taxon>
        <taxon>Lupinus</taxon>
    </lineage>
</organism>
<gene>
    <name evidence="1" type="ORF">Lalb_Chr06g0172691</name>
</gene>
<evidence type="ECO:0000313" key="2">
    <source>
        <dbReference type="Proteomes" id="UP000447434"/>
    </source>
</evidence>